<dbReference type="EC" id="2.3.1.51" evidence="7"/>
<name>Q98R96_MYCPU</name>
<dbReference type="AlphaFoldDB" id="Q98R96"/>
<feature type="domain" description="Phospholipid/glycerol acyltransferase" evidence="6">
    <location>
        <begin position="72"/>
        <end position="197"/>
    </location>
</feature>
<dbReference type="PANTHER" id="PTHR10434">
    <property type="entry name" value="1-ACYL-SN-GLYCEROL-3-PHOSPHATE ACYLTRANSFERASE"/>
    <property type="match status" value="1"/>
</dbReference>
<evidence type="ECO:0000256" key="2">
    <source>
        <dbReference type="ARBA" id="ARBA00022516"/>
    </source>
</evidence>
<dbReference type="BioCyc" id="MPUL272635:G1GT6-113-MONOMER"/>
<evidence type="ECO:0000313" key="8">
    <source>
        <dbReference type="Proteomes" id="UP000000528"/>
    </source>
</evidence>
<dbReference type="GO" id="GO:0006654">
    <property type="term" value="P:phosphatidic acid biosynthetic process"/>
    <property type="evidence" value="ECO:0007669"/>
    <property type="project" value="TreeGrafter"/>
</dbReference>
<keyword evidence="8" id="KW-1185">Reference proteome</keyword>
<evidence type="ECO:0000256" key="1">
    <source>
        <dbReference type="ARBA" id="ARBA00005189"/>
    </source>
</evidence>
<reference evidence="7 8" key="1">
    <citation type="journal article" date="2001" name="Nucleic Acids Res.">
        <title>The complete genome sequence of the murine respiratory pathogen Mycoplasma pulmonis.</title>
        <authorList>
            <person name="Chambaud I."/>
            <person name="Heilig R."/>
            <person name="Ferris S."/>
            <person name="Barbe V."/>
            <person name="Samson D."/>
            <person name="Galisson F."/>
            <person name="Moszer I."/>
            <person name="Dybvig K."/>
            <person name="Wroblewski H."/>
            <person name="Viari A."/>
            <person name="Rocha E.P.C."/>
            <person name="Blanchard A."/>
        </authorList>
    </citation>
    <scope>NUCLEOTIDE SEQUENCE [LARGE SCALE GENOMIC DNA]</scope>
    <source>
        <strain evidence="7 8">UAB CTIP</strain>
    </source>
</reference>
<dbReference type="GO" id="GO:0003841">
    <property type="term" value="F:1-acylglycerol-3-phosphate O-acyltransferase activity"/>
    <property type="evidence" value="ECO:0007669"/>
    <property type="project" value="UniProtKB-EC"/>
</dbReference>
<protein>
    <submittedName>
        <fullName evidence="7">1-ACYL-SN-GLYCEROL-3-PHOSPHATE ACYLTRANSFERASE (1-AGP ACYLTRANSFERASE) (1-AGPAT) (LYSOPHOSPHATIDIC ACID ACYLTRANSFERASE) (LPAAT)</fullName>
        <ecNumber evidence="7">2.3.1.51</ecNumber>
    </submittedName>
</protein>
<comment type="pathway">
    <text evidence="1">Lipid metabolism.</text>
</comment>
<dbReference type="SMART" id="SM00563">
    <property type="entry name" value="PlsC"/>
    <property type="match status" value="1"/>
</dbReference>
<evidence type="ECO:0000256" key="3">
    <source>
        <dbReference type="ARBA" id="ARBA00022679"/>
    </source>
</evidence>
<dbReference type="STRING" id="272635.gene:17576695"/>
<dbReference type="PANTHER" id="PTHR10434:SF64">
    <property type="entry name" value="1-ACYL-SN-GLYCEROL-3-PHOSPHATE ACYLTRANSFERASE-RELATED"/>
    <property type="match status" value="1"/>
</dbReference>
<gene>
    <name evidence="7" type="ordered locus">MYPU_1140</name>
</gene>
<keyword evidence="3 7" id="KW-0808">Transferase</keyword>
<accession>Q98R96</accession>
<dbReference type="InterPro" id="IPR002123">
    <property type="entry name" value="Plipid/glycerol_acylTrfase"/>
</dbReference>
<dbReference type="CDD" id="cd07989">
    <property type="entry name" value="LPLAT_AGPAT-like"/>
    <property type="match status" value="1"/>
</dbReference>
<keyword evidence="5 7" id="KW-0012">Acyltransferase</keyword>
<dbReference type="HOGENOM" id="CLU_027938_6_1_14"/>
<dbReference type="Proteomes" id="UP000000528">
    <property type="component" value="Chromosome"/>
</dbReference>
<keyword evidence="2" id="KW-0444">Lipid biosynthesis</keyword>
<dbReference type="KEGG" id="mpu:MYPU_1140"/>
<dbReference type="SUPFAM" id="SSF69593">
    <property type="entry name" value="Glycerol-3-phosphate (1)-acyltransferase"/>
    <property type="match status" value="1"/>
</dbReference>
<evidence type="ECO:0000313" key="7">
    <source>
        <dbReference type="EMBL" id="CAC13287.1"/>
    </source>
</evidence>
<keyword evidence="4" id="KW-0443">Lipid metabolism</keyword>
<evidence type="ECO:0000259" key="6">
    <source>
        <dbReference type="SMART" id="SM00563"/>
    </source>
</evidence>
<evidence type="ECO:0000256" key="4">
    <source>
        <dbReference type="ARBA" id="ARBA00023098"/>
    </source>
</evidence>
<dbReference type="Pfam" id="PF01553">
    <property type="entry name" value="Acyltransferase"/>
    <property type="match status" value="1"/>
</dbReference>
<dbReference type="RefSeq" id="WP_010924918.1">
    <property type="nucleotide sequence ID" value="NC_002771.1"/>
</dbReference>
<proteinExistence type="predicted"/>
<sequence>MSPRLKLILLSPIWGFRILGLLKKARKFRKKPESLKKYDRYGYVNKLSNKVLKLMNIEVEVKGYENIIKAPAIVVSNHANNIDSLALMSAFENKSDDIDKVEKEMSFVAKIELKKNKVYSAAMELIECLFIDRTKIRQSWDKMKVFGDFLKENKKYGVIYAEGTRTTTGELGEFKSGAFKVAQKFWLPIIPVTINNSFDAVNFKDKTKRKITVIIHPALKPVNFGNLDSTKLAQLVKNKIESAYIKPEAKKLGEK</sequence>
<dbReference type="EMBL" id="AL445563">
    <property type="protein sequence ID" value="CAC13287.1"/>
    <property type="molecule type" value="Genomic_DNA"/>
</dbReference>
<dbReference type="eggNOG" id="COG0204">
    <property type="taxonomic scope" value="Bacteria"/>
</dbReference>
<evidence type="ECO:0000256" key="5">
    <source>
        <dbReference type="ARBA" id="ARBA00023315"/>
    </source>
</evidence>
<dbReference type="PIR" id="B90526">
    <property type="entry name" value="B90526"/>
</dbReference>
<organism evidence="8">
    <name type="scientific">Mycoplasmopsis pulmonis (strain UAB CTIP)</name>
    <name type="common">Mycoplasma pulmonis</name>
    <dbReference type="NCBI Taxonomy" id="272635"/>
    <lineage>
        <taxon>Bacteria</taxon>
        <taxon>Bacillati</taxon>
        <taxon>Mycoplasmatota</taxon>
        <taxon>Mycoplasmoidales</taxon>
        <taxon>Metamycoplasmataceae</taxon>
        <taxon>Mycoplasmopsis</taxon>
    </lineage>
</organism>